<protein>
    <recommendedName>
        <fullName evidence="1">Novel STAND NTPase 3 domain-containing protein</fullName>
    </recommendedName>
</protein>
<accession>A0A8S3TJF8</accession>
<dbReference type="AlphaFoldDB" id="A0A8S3TJF8"/>
<evidence type="ECO:0000259" key="1">
    <source>
        <dbReference type="Pfam" id="PF20720"/>
    </source>
</evidence>
<dbReference type="InterPro" id="IPR027417">
    <property type="entry name" value="P-loop_NTPase"/>
</dbReference>
<dbReference type="Proteomes" id="UP000683360">
    <property type="component" value="Unassembled WGS sequence"/>
</dbReference>
<dbReference type="Pfam" id="PF20720">
    <property type="entry name" value="nSTAND3"/>
    <property type="match status" value="1"/>
</dbReference>
<dbReference type="EMBL" id="CAJPWZ010002149">
    <property type="protein sequence ID" value="CAG2231639.1"/>
    <property type="molecule type" value="Genomic_DNA"/>
</dbReference>
<organism evidence="2 3">
    <name type="scientific">Mytilus edulis</name>
    <name type="common">Blue mussel</name>
    <dbReference type="NCBI Taxonomy" id="6550"/>
    <lineage>
        <taxon>Eukaryota</taxon>
        <taxon>Metazoa</taxon>
        <taxon>Spiralia</taxon>
        <taxon>Lophotrochozoa</taxon>
        <taxon>Mollusca</taxon>
        <taxon>Bivalvia</taxon>
        <taxon>Autobranchia</taxon>
        <taxon>Pteriomorphia</taxon>
        <taxon>Mytilida</taxon>
        <taxon>Mytiloidea</taxon>
        <taxon>Mytilidae</taxon>
        <taxon>Mytilinae</taxon>
        <taxon>Mytilus</taxon>
    </lineage>
</organism>
<name>A0A8S3TJF8_MYTED</name>
<dbReference type="SUPFAM" id="SSF52540">
    <property type="entry name" value="P-loop containing nucleoside triphosphate hydrolases"/>
    <property type="match status" value="1"/>
</dbReference>
<proteinExistence type="predicted"/>
<dbReference type="Gene3D" id="3.40.50.300">
    <property type="entry name" value="P-loop containing nucleotide triphosphate hydrolases"/>
    <property type="match status" value="1"/>
</dbReference>
<gene>
    <name evidence="2" type="ORF">MEDL_44354</name>
</gene>
<keyword evidence="3" id="KW-1185">Reference proteome</keyword>
<reference evidence="2" key="1">
    <citation type="submission" date="2021-03" db="EMBL/GenBank/DDBJ databases">
        <authorList>
            <person name="Bekaert M."/>
        </authorList>
    </citation>
    <scope>NUCLEOTIDE SEQUENCE</scope>
</reference>
<feature type="domain" description="Novel STAND NTPase 3" evidence="1">
    <location>
        <begin position="8"/>
        <end position="172"/>
    </location>
</feature>
<dbReference type="OrthoDB" id="10686375at2759"/>
<evidence type="ECO:0000313" key="2">
    <source>
        <dbReference type="EMBL" id="CAG2231639.1"/>
    </source>
</evidence>
<dbReference type="InterPro" id="IPR049050">
    <property type="entry name" value="nSTAND3"/>
</dbReference>
<comment type="caution">
    <text evidence="2">The sequence shown here is derived from an EMBL/GenBank/DDBJ whole genome shotgun (WGS) entry which is preliminary data.</text>
</comment>
<evidence type="ECO:0000313" key="3">
    <source>
        <dbReference type="Proteomes" id="UP000683360"/>
    </source>
</evidence>
<sequence length="380" mass="43195">MERKDLKYISTAASTFILQSLNQNRGVIITGSPGCGKSIVAHHAALTFEKEGYEIIPCDSPSDILKHFTAEKIQVFVIDDICGKFALNQHKADSWEQNDGKLNMLLRSSKENDDNDDISSKSDAKFIITCRENIYSHKAFPKLTCFSLVQCSFSTKYKISPDEMRNIALSYLPEDIVNHIDNICLYEFFLFYVLCTAKKLHKIPSFFIHPVEIIEKEISEMKIKSETSFICLSLLVLKNNKCFKNELISSEIEQLVKAICRDSGIETVVSVVSLQTCFERLEGIYITKSDNLYTAIHDKMFDIISAAIAPSIIDSLIEYVEIAFIAHRMQLLSYGQGSLSFVVYISPDYERTYLKRQLKEAVKGKKLGSVWEHTVREQGI</sequence>